<feature type="compositionally biased region" description="Low complexity" evidence="1">
    <location>
        <begin position="22"/>
        <end position="41"/>
    </location>
</feature>
<sequence length="1037" mass="108167">MKTVARQQPIASRKGKERAAEIPEIAVPATAPAAVSTTTRVGSLRPRRTSATAQVPAKPTLKALGKRKAEAQPRAPAGGPDPLPSATDKGATKRRGRSSKAKVEPPTQASDVVVGVVVDDEVTPSSGSAAEAAPITMDESAPSTSTSTATLPTPASTSPPSASTSALPPTTATTPSPPSSPPPVASARALPTHPAHPHAITQPHIHSPLTPLAHTTTTPPGSPPALHTRVSPPLDAVDLGPLEALVLPPPVVGAQSGSAAATATTPTSSPKPSPKEIGKDERERSASRSAHGSPVPSPPPILPALSGPAALLFDSAPSTSPSPIALPTLLPTPSFLGAFGEQGPFAESSVGQSAESQPALGMPAPVGALGMLGVEMGLSMPLPFGLGMGESPAGELGLGLQMGMGMDIAGSAMVGGGSGVSESELGFGFPAQEGFGAAYGAAPPQEVYGMDMAPSLPPQQQGQQQQEQHPDEQMQMDQQQQGMEQARGGSPTPSLRLTMKQQRKLTYTPPIRLEDAPMIQKDTGLWATACKLRVWEISRRYTPDILRSIVAEQAHDYFTAVGRFPIGYKRARRRSGLARVSAPTPTTSPTSADGEDEFMTEKTYAFELDDDDNDDEEGGASLRAMYGDEDEEMDEYDEEWDDEDEEDETEEEDDVAPPVAVGPSTADARALPLAGDEEDAEGEMEADLEAFTDPSFNAELSVPAAGATPPLRGAAPLPPPAPPLPLKEQTNFYVPIDSAAPQYWDTPPALAQGGAYGDGVQEGQAGGQQHEQQHEEHQHQQHQPPVEIQLTPAPAHAYYFPPPILPLPPPRLDSIRVGYLRQAELGAKLTGRGTPADRMRAAQWARGYAAWCAAQQAAAKAAPRNERAESAESRSRSRSPPRDAGDREDDVPMRLTLDGGETEQAQDARGGDSVQWETFLRMPFDEPASSGADPAQDEQRHQQQHHEIVSTAVPSGSRAYSTPREPGAADGAGDASAGVGSEGLYQMGMFGYAAMLGPHPWLDPSAVVPAAQGVIVGEQEGHGGAAAGTSTLSFALG</sequence>
<feature type="region of interest" description="Disordered" evidence="1">
    <location>
        <begin position="447"/>
        <end position="498"/>
    </location>
</feature>
<feature type="compositionally biased region" description="Low complexity" evidence="1">
    <location>
        <begin position="208"/>
        <end position="219"/>
    </location>
</feature>
<name>A0A0D2NVF8_HYPSF</name>
<feature type="region of interest" description="Disordered" evidence="1">
    <location>
        <begin position="1"/>
        <end position="234"/>
    </location>
</feature>
<organism evidence="2 3">
    <name type="scientific">Hypholoma sublateritium (strain FD-334 SS-4)</name>
    <dbReference type="NCBI Taxonomy" id="945553"/>
    <lineage>
        <taxon>Eukaryota</taxon>
        <taxon>Fungi</taxon>
        <taxon>Dikarya</taxon>
        <taxon>Basidiomycota</taxon>
        <taxon>Agaricomycotina</taxon>
        <taxon>Agaricomycetes</taxon>
        <taxon>Agaricomycetidae</taxon>
        <taxon>Agaricales</taxon>
        <taxon>Agaricineae</taxon>
        <taxon>Strophariaceae</taxon>
        <taxon>Hypholoma</taxon>
    </lineage>
</organism>
<proteinExistence type="predicted"/>
<feature type="compositionally biased region" description="Polar residues" evidence="1">
    <location>
        <begin position="1"/>
        <end position="10"/>
    </location>
</feature>
<feature type="compositionally biased region" description="Acidic residues" evidence="1">
    <location>
        <begin position="627"/>
        <end position="655"/>
    </location>
</feature>
<feature type="compositionally biased region" description="Low complexity" evidence="1">
    <location>
        <begin position="458"/>
        <end position="485"/>
    </location>
</feature>
<feature type="compositionally biased region" description="Basic and acidic residues" evidence="1">
    <location>
        <begin position="863"/>
        <end position="885"/>
    </location>
</feature>
<dbReference type="EMBL" id="KN817566">
    <property type="protein sequence ID" value="KJA20516.1"/>
    <property type="molecule type" value="Genomic_DNA"/>
</dbReference>
<feature type="compositionally biased region" description="Acidic residues" evidence="1">
    <location>
        <begin position="607"/>
        <end position="618"/>
    </location>
</feature>
<evidence type="ECO:0000256" key="1">
    <source>
        <dbReference type="SAM" id="MobiDB-lite"/>
    </source>
</evidence>
<dbReference type="STRING" id="945553.A0A0D2NVF8"/>
<gene>
    <name evidence="2" type="ORF">HYPSUDRAFT_784530</name>
</gene>
<feature type="compositionally biased region" description="Low complexity" evidence="1">
    <location>
        <begin position="581"/>
        <end position="592"/>
    </location>
</feature>
<feature type="compositionally biased region" description="Low complexity" evidence="1">
    <location>
        <begin position="761"/>
        <end position="770"/>
    </location>
</feature>
<dbReference type="OrthoDB" id="3068412at2759"/>
<reference evidence="3" key="1">
    <citation type="submission" date="2014-04" db="EMBL/GenBank/DDBJ databases">
        <title>Evolutionary Origins and Diversification of the Mycorrhizal Mutualists.</title>
        <authorList>
            <consortium name="DOE Joint Genome Institute"/>
            <consortium name="Mycorrhizal Genomics Consortium"/>
            <person name="Kohler A."/>
            <person name="Kuo A."/>
            <person name="Nagy L.G."/>
            <person name="Floudas D."/>
            <person name="Copeland A."/>
            <person name="Barry K.W."/>
            <person name="Cichocki N."/>
            <person name="Veneault-Fourrey C."/>
            <person name="LaButti K."/>
            <person name="Lindquist E.A."/>
            <person name="Lipzen A."/>
            <person name="Lundell T."/>
            <person name="Morin E."/>
            <person name="Murat C."/>
            <person name="Riley R."/>
            <person name="Ohm R."/>
            <person name="Sun H."/>
            <person name="Tunlid A."/>
            <person name="Henrissat B."/>
            <person name="Grigoriev I.V."/>
            <person name="Hibbett D.S."/>
            <person name="Martin F."/>
        </authorList>
    </citation>
    <scope>NUCLEOTIDE SEQUENCE [LARGE SCALE GENOMIC DNA]</scope>
    <source>
        <strain evidence="3">FD-334 SS-4</strain>
    </source>
</reference>
<feature type="region of interest" description="Disordered" evidence="1">
    <location>
        <begin position="254"/>
        <end position="303"/>
    </location>
</feature>
<feature type="compositionally biased region" description="Pro residues" evidence="1">
    <location>
        <begin position="175"/>
        <end position="184"/>
    </location>
</feature>
<feature type="region of interest" description="Disordered" evidence="1">
    <location>
        <begin position="860"/>
        <end position="912"/>
    </location>
</feature>
<feature type="region of interest" description="Disordered" evidence="1">
    <location>
        <begin position="748"/>
        <end position="784"/>
    </location>
</feature>
<feature type="compositionally biased region" description="Low complexity" evidence="1">
    <location>
        <begin position="254"/>
        <end position="270"/>
    </location>
</feature>
<accession>A0A0D2NVF8</accession>
<evidence type="ECO:0000313" key="2">
    <source>
        <dbReference type="EMBL" id="KJA20516.1"/>
    </source>
</evidence>
<dbReference type="AlphaFoldDB" id="A0A0D2NVF8"/>
<keyword evidence="3" id="KW-1185">Reference proteome</keyword>
<feature type="compositionally biased region" description="Basic and acidic residues" evidence="1">
    <location>
        <begin position="273"/>
        <end position="286"/>
    </location>
</feature>
<protein>
    <submittedName>
        <fullName evidence="2">Uncharacterized protein</fullName>
    </submittedName>
</protein>
<feature type="compositionally biased region" description="Low complexity" evidence="1">
    <location>
        <begin position="140"/>
        <end position="174"/>
    </location>
</feature>
<feature type="compositionally biased region" description="Basic and acidic residues" evidence="1">
    <location>
        <begin position="937"/>
        <end position="948"/>
    </location>
</feature>
<evidence type="ECO:0000313" key="3">
    <source>
        <dbReference type="Proteomes" id="UP000054270"/>
    </source>
</evidence>
<feature type="region of interest" description="Disordered" evidence="1">
    <location>
        <begin position="574"/>
        <end position="668"/>
    </location>
</feature>
<feature type="region of interest" description="Disordered" evidence="1">
    <location>
        <begin position="924"/>
        <end position="976"/>
    </location>
</feature>
<dbReference type="Proteomes" id="UP000054270">
    <property type="component" value="Unassembled WGS sequence"/>
</dbReference>